<dbReference type="EMBL" id="ML991828">
    <property type="protein sequence ID" value="KAF2231362.1"/>
    <property type="molecule type" value="Genomic_DNA"/>
</dbReference>
<evidence type="ECO:0000256" key="1">
    <source>
        <dbReference type="SAM" id="Phobius"/>
    </source>
</evidence>
<organism evidence="2 3">
    <name type="scientific">Viridothelium virens</name>
    <name type="common">Speckled blister lichen</name>
    <name type="synonym">Trypethelium virens</name>
    <dbReference type="NCBI Taxonomy" id="1048519"/>
    <lineage>
        <taxon>Eukaryota</taxon>
        <taxon>Fungi</taxon>
        <taxon>Dikarya</taxon>
        <taxon>Ascomycota</taxon>
        <taxon>Pezizomycotina</taxon>
        <taxon>Dothideomycetes</taxon>
        <taxon>Dothideomycetes incertae sedis</taxon>
        <taxon>Trypetheliales</taxon>
        <taxon>Trypetheliaceae</taxon>
        <taxon>Viridothelium</taxon>
    </lineage>
</organism>
<sequence>MRSLGEFLYSGCSLATIRGLSSENYTAEQDQINSDVLLILDCCYAGTLTFRNNSELMNTKSTEDSLSRPFNLRAERYNSLLRNAIKDMELEVDRFYADVLASYAKAYDDVSRNMCPAELSTALCSLTYNQRVTHHILTDGCELPNLQKMWELPEWKYDSIKRDQLGDCMIFRNENYWMNSTLGPMEATLGYLRHTLFTTHAIFDLFPPVHVFGRRLRNFWLSNTNQNRNLRWTGGLGSKSKLSLALLSLLSPTSCAAASSPLQFHGVVVQVASCARVGKTQSLPSLIYSASGLMKPPLFERLWLLDEVCGGYHNAAVVMSSLGFSIAALALFKMSSPTRPRATIVAVGTLMGGGLGIGLGLRVWNILMEVLPSMVLAALVINAIVEWGKGQPRVS</sequence>
<feature type="transmembrane region" description="Helical" evidence="1">
    <location>
        <begin position="344"/>
        <end position="364"/>
    </location>
</feature>
<reference evidence="2" key="1">
    <citation type="journal article" date="2020" name="Stud. Mycol.">
        <title>101 Dothideomycetes genomes: a test case for predicting lifestyles and emergence of pathogens.</title>
        <authorList>
            <person name="Haridas S."/>
            <person name="Albert R."/>
            <person name="Binder M."/>
            <person name="Bloem J."/>
            <person name="Labutti K."/>
            <person name="Salamov A."/>
            <person name="Andreopoulos B."/>
            <person name="Baker S."/>
            <person name="Barry K."/>
            <person name="Bills G."/>
            <person name="Bluhm B."/>
            <person name="Cannon C."/>
            <person name="Castanera R."/>
            <person name="Culley D."/>
            <person name="Daum C."/>
            <person name="Ezra D."/>
            <person name="Gonzalez J."/>
            <person name="Henrissat B."/>
            <person name="Kuo A."/>
            <person name="Liang C."/>
            <person name="Lipzen A."/>
            <person name="Lutzoni F."/>
            <person name="Magnuson J."/>
            <person name="Mondo S."/>
            <person name="Nolan M."/>
            <person name="Ohm R."/>
            <person name="Pangilinan J."/>
            <person name="Park H.-J."/>
            <person name="Ramirez L."/>
            <person name="Alfaro M."/>
            <person name="Sun H."/>
            <person name="Tritt A."/>
            <person name="Yoshinaga Y."/>
            <person name="Zwiers L.-H."/>
            <person name="Turgeon B."/>
            <person name="Goodwin S."/>
            <person name="Spatafora J."/>
            <person name="Crous P."/>
            <person name="Grigoriev I."/>
        </authorList>
    </citation>
    <scope>NUCLEOTIDE SEQUENCE</scope>
    <source>
        <strain evidence="2">Tuck. ex Michener</strain>
    </source>
</reference>
<evidence type="ECO:0000313" key="2">
    <source>
        <dbReference type="EMBL" id="KAF2231362.1"/>
    </source>
</evidence>
<dbReference type="OrthoDB" id="10681727at2759"/>
<dbReference type="Proteomes" id="UP000800092">
    <property type="component" value="Unassembled WGS sequence"/>
</dbReference>
<dbReference type="AlphaFoldDB" id="A0A6A6H053"/>
<keyword evidence="1" id="KW-1133">Transmembrane helix</keyword>
<proteinExistence type="predicted"/>
<evidence type="ECO:0000313" key="3">
    <source>
        <dbReference type="Proteomes" id="UP000800092"/>
    </source>
</evidence>
<feature type="transmembrane region" description="Helical" evidence="1">
    <location>
        <begin position="311"/>
        <end position="332"/>
    </location>
</feature>
<name>A0A6A6H053_VIRVR</name>
<keyword evidence="1" id="KW-0812">Transmembrane</keyword>
<protein>
    <submittedName>
        <fullName evidence="2">Uncharacterized protein</fullName>
    </submittedName>
</protein>
<accession>A0A6A6H053</accession>
<keyword evidence="1" id="KW-0472">Membrane</keyword>
<gene>
    <name evidence="2" type="ORF">EV356DRAFT_297063</name>
</gene>
<keyword evidence="3" id="KW-1185">Reference proteome</keyword>